<accession>A0ABR0JPD2</accession>
<keyword evidence="3" id="KW-1185">Reference proteome</keyword>
<dbReference type="SUPFAM" id="SSF54909">
    <property type="entry name" value="Dimeric alpha+beta barrel"/>
    <property type="match status" value="1"/>
</dbReference>
<comment type="caution">
    <text evidence="2">The sequence shown here is derived from an EMBL/GenBank/DDBJ whole genome shotgun (WGS) entry which is preliminary data.</text>
</comment>
<evidence type="ECO:0000313" key="2">
    <source>
        <dbReference type="EMBL" id="KAK5067841.1"/>
    </source>
</evidence>
<feature type="region of interest" description="Disordered" evidence="1">
    <location>
        <begin position="14"/>
        <end position="33"/>
    </location>
</feature>
<evidence type="ECO:0000256" key="1">
    <source>
        <dbReference type="SAM" id="MobiDB-lite"/>
    </source>
</evidence>
<dbReference type="Proteomes" id="UP001345691">
    <property type="component" value="Unassembled WGS sequence"/>
</dbReference>
<organism evidence="2 3">
    <name type="scientific">Exophiala sideris</name>
    <dbReference type="NCBI Taxonomy" id="1016849"/>
    <lineage>
        <taxon>Eukaryota</taxon>
        <taxon>Fungi</taxon>
        <taxon>Dikarya</taxon>
        <taxon>Ascomycota</taxon>
        <taxon>Pezizomycotina</taxon>
        <taxon>Eurotiomycetes</taxon>
        <taxon>Chaetothyriomycetidae</taxon>
        <taxon>Chaetothyriales</taxon>
        <taxon>Herpotrichiellaceae</taxon>
        <taxon>Exophiala</taxon>
    </lineage>
</organism>
<dbReference type="EMBL" id="JAVRRF010000002">
    <property type="protein sequence ID" value="KAK5067841.1"/>
    <property type="molecule type" value="Genomic_DNA"/>
</dbReference>
<dbReference type="InterPro" id="IPR011008">
    <property type="entry name" value="Dimeric_a/b-barrel"/>
</dbReference>
<protein>
    <submittedName>
        <fullName evidence="2">Uncharacterized protein</fullName>
    </submittedName>
</protein>
<sequence length="290" mass="31832">MRSTISTCRRITSRTEERMASTPTTLTTPSASPNANASFLRGSAILIIWGGVDDPTTNEEALNAWWTNEHLPERLSIPGFHRTRRFYTLKNAQSQYLVVYEVESLETLTSPDYMEALNNPTPSTAKFMPLLASMNRSACRLLHSVARDEFTSGTQTKNGIGGTVAHIVFEPPSTAEAKEALQKWIVDVGWPSLAAFPSPLAMHLLEHDDAASKSGSSTKSYEDVRFQGAEGESESGSQGRWMLLIEFAEPFGAPFSRAFTLTDTIADKLDDQGATDIDVRLYSLICAASE</sequence>
<name>A0ABR0JPD2_9EURO</name>
<reference evidence="2 3" key="1">
    <citation type="submission" date="2023-08" db="EMBL/GenBank/DDBJ databases">
        <title>Black Yeasts Isolated from many extreme environments.</title>
        <authorList>
            <person name="Coleine C."/>
            <person name="Stajich J.E."/>
            <person name="Selbmann L."/>
        </authorList>
    </citation>
    <scope>NUCLEOTIDE SEQUENCE [LARGE SCALE GENOMIC DNA]</scope>
    <source>
        <strain evidence="2 3">CCFEE 6328</strain>
    </source>
</reference>
<proteinExistence type="predicted"/>
<feature type="compositionally biased region" description="Low complexity" evidence="1">
    <location>
        <begin position="20"/>
        <end position="33"/>
    </location>
</feature>
<gene>
    <name evidence="2" type="ORF">LTR69_001830</name>
</gene>
<evidence type="ECO:0000313" key="3">
    <source>
        <dbReference type="Proteomes" id="UP001345691"/>
    </source>
</evidence>